<sequence>MESSGKVDVSWIMVIWFDVQGVNLPKVQPAAGRLAPSVRPSSSDSAVGTTQDVIEGNALRVDIK</sequence>
<gene>
    <name evidence="1" type="ORF">HMPREF1549_00906</name>
</gene>
<reference evidence="1 2" key="1">
    <citation type="submission" date="2013-06" db="EMBL/GenBank/DDBJ databases">
        <authorList>
            <person name="Weinstock G."/>
            <person name="Sodergren E."/>
            <person name="Lobos E.A."/>
            <person name="Fulton L."/>
            <person name="Fulton R."/>
            <person name="Courtney L."/>
            <person name="Fronick C."/>
            <person name="O'Laughlin M."/>
            <person name="Godfrey J."/>
            <person name="Wilson R.M."/>
            <person name="Miner T."/>
            <person name="Farmer C."/>
            <person name="Delehaunty K."/>
            <person name="Cordes M."/>
            <person name="Minx P."/>
            <person name="Tomlinson C."/>
            <person name="Chen J."/>
            <person name="Wollam A."/>
            <person name="Pepin K.H."/>
            <person name="Bhonagiri V."/>
            <person name="Zhang X."/>
            <person name="Warren W."/>
            <person name="Mitreva M."/>
            <person name="Mardis E.R."/>
            <person name="Wilson R.K."/>
        </authorList>
    </citation>
    <scope>NUCLEOTIDE SEQUENCE [LARGE SCALE GENOMIC DNA]</scope>
    <source>
        <strain evidence="1 2">F0510</strain>
    </source>
</reference>
<dbReference type="EMBL" id="AWSD01000087">
    <property type="protein sequence ID" value="ERH21002.1"/>
    <property type="molecule type" value="Genomic_DNA"/>
</dbReference>
<comment type="caution">
    <text evidence="1">The sequence shown here is derived from an EMBL/GenBank/DDBJ whole genome shotgun (WGS) entry which is preliminary data.</text>
</comment>
<name>U1RRD6_9ACTO</name>
<dbReference type="AlphaFoldDB" id="U1RRD6"/>
<dbReference type="HOGENOM" id="CLU_2857575_0_0_11"/>
<dbReference type="Proteomes" id="UP000016498">
    <property type="component" value="Unassembled WGS sequence"/>
</dbReference>
<evidence type="ECO:0000313" key="2">
    <source>
        <dbReference type="Proteomes" id="UP000016498"/>
    </source>
</evidence>
<organism evidence="1 2">
    <name type="scientific">Actinomyces johnsonii F0510</name>
    <dbReference type="NCBI Taxonomy" id="1227262"/>
    <lineage>
        <taxon>Bacteria</taxon>
        <taxon>Bacillati</taxon>
        <taxon>Actinomycetota</taxon>
        <taxon>Actinomycetes</taxon>
        <taxon>Actinomycetales</taxon>
        <taxon>Actinomycetaceae</taxon>
        <taxon>Actinomyces</taxon>
    </lineage>
</organism>
<protein>
    <submittedName>
        <fullName evidence="1">Uncharacterized protein</fullName>
    </submittedName>
</protein>
<proteinExistence type="predicted"/>
<evidence type="ECO:0000313" key="1">
    <source>
        <dbReference type="EMBL" id="ERH21002.1"/>
    </source>
</evidence>
<accession>U1RRD6</accession>